<dbReference type="RefSeq" id="WP_087504450.1">
    <property type="nucleotide sequence ID" value="NZ_BMDX01000002.1"/>
</dbReference>
<protein>
    <submittedName>
        <fullName evidence="1">Uncharacterized protein</fullName>
    </submittedName>
</protein>
<accession>A0A8J2U2K9</accession>
<dbReference type="AlphaFoldDB" id="A0A8J2U2K9"/>
<comment type="caution">
    <text evidence="1">The sequence shown here is derived from an EMBL/GenBank/DDBJ whole genome shotgun (WGS) entry which is preliminary data.</text>
</comment>
<sequence length="197" mass="22361">MKKITLDERFDVEIRLNEKFDSIYSLCYALIDLQAVANSTAYITSKKELKNEKVPTTVRSFGKKYKDELKLKKFSEGSFIATVAAGVATGIILKFLDKYFDSSQTRHIHNHVHIHNDEQRPPIEVKFNNPQVEQHINEVLDSVEIDRENVEVSLERAIGAINESGILGQQHIVYASNGLTVLAHDIERLGRNINISI</sequence>
<gene>
    <name evidence="1" type="ORF">GCM10011369_05980</name>
</gene>
<name>A0A8J2U2K9_9GAMM</name>
<organism evidence="1 2">
    <name type="scientific">Neiella marina</name>
    <dbReference type="NCBI Taxonomy" id="508461"/>
    <lineage>
        <taxon>Bacteria</taxon>
        <taxon>Pseudomonadati</taxon>
        <taxon>Pseudomonadota</taxon>
        <taxon>Gammaproteobacteria</taxon>
        <taxon>Alteromonadales</taxon>
        <taxon>Echinimonadaceae</taxon>
        <taxon>Neiella</taxon>
    </lineage>
</organism>
<dbReference type="Proteomes" id="UP000619743">
    <property type="component" value="Unassembled WGS sequence"/>
</dbReference>
<proteinExistence type="predicted"/>
<reference evidence="2" key="1">
    <citation type="journal article" date="2019" name="Int. J. Syst. Evol. Microbiol.">
        <title>The Global Catalogue of Microorganisms (GCM) 10K type strain sequencing project: providing services to taxonomists for standard genome sequencing and annotation.</title>
        <authorList>
            <consortium name="The Broad Institute Genomics Platform"/>
            <consortium name="The Broad Institute Genome Sequencing Center for Infectious Disease"/>
            <person name="Wu L."/>
            <person name="Ma J."/>
        </authorList>
    </citation>
    <scope>NUCLEOTIDE SEQUENCE [LARGE SCALE GENOMIC DNA]</scope>
    <source>
        <strain evidence="2">CGMCC 1.10130</strain>
    </source>
</reference>
<evidence type="ECO:0000313" key="1">
    <source>
        <dbReference type="EMBL" id="GGA67147.1"/>
    </source>
</evidence>
<evidence type="ECO:0000313" key="2">
    <source>
        <dbReference type="Proteomes" id="UP000619743"/>
    </source>
</evidence>
<keyword evidence="2" id="KW-1185">Reference proteome</keyword>
<dbReference type="EMBL" id="BMDX01000002">
    <property type="protein sequence ID" value="GGA67147.1"/>
    <property type="molecule type" value="Genomic_DNA"/>
</dbReference>